<evidence type="ECO:0000313" key="3">
    <source>
        <dbReference type="Proteomes" id="UP001595851"/>
    </source>
</evidence>
<proteinExistence type="predicted"/>
<dbReference type="SUPFAM" id="SSF47413">
    <property type="entry name" value="lambda repressor-like DNA-binding domains"/>
    <property type="match status" value="1"/>
</dbReference>
<organism evidence="2 3">
    <name type="scientific">Nonomuraea purpurea</name>
    <dbReference type="NCBI Taxonomy" id="1849276"/>
    <lineage>
        <taxon>Bacteria</taxon>
        <taxon>Bacillati</taxon>
        <taxon>Actinomycetota</taxon>
        <taxon>Actinomycetes</taxon>
        <taxon>Streptosporangiales</taxon>
        <taxon>Streptosporangiaceae</taxon>
        <taxon>Nonomuraea</taxon>
    </lineage>
</organism>
<gene>
    <name evidence="2" type="ORF">ACFOY2_51855</name>
</gene>
<evidence type="ECO:0000313" key="2">
    <source>
        <dbReference type="EMBL" id="MFC4015787.1"/>
    </source>
</evidence>
<dbReference type="InterPro" id="IPR010982">
    <property type="entry name" value="Lambda_DNA-bd_dom_sf"/>
</dbReference>
<comment type="caution">
    <text evidence="2">The sequence shown here is derived from an EMBL/GenBank/DDBJ whole genome shotgun (WGS) entry which is preliminary data.</text>
</comment>
<dbReference type="RefSeq" id="WP_379535633.1">
    <property type="nucleotide sequence ID" value="NZ_JBHSBI010000050.1"/>
</dbReference>
<reference evidence="3" key="1">
    <citation type="journal article" date="2019" name="Int. J. Syst. Evol. Microbiol.">
        <title>The Global Catalogue of Microorganisms (GCM) 10K type strain sequencing project: providing services to taxonomists for standard genome sequencing and annotation.</title>
        <authorList>
            <consortium name="The Broad Institute Genomics Platform"/>
            <consortium name="The Broad Institute Genome Sequencing Center for Infectious Disease"/>
            <person name="Wu L."/>
            <person name="Ma J."/>
        </authorList>
    </citation>
    <scope>NUCLEOTIDE SEQUENCE [LARGE SCALE GENOMIC DNA]</scope>
    <source>
        <strain evidence="3">TBRC 1276</strain>
    </source>
</reference>
<dbReference type="Gene3D" id="1.10.260.40">
    <property type="entry name" value="lambda repressor-like DNA-binding domains"/>
    <property type="match status" value="1"/>
</dbReference>
<dbReference type="InterPro" id="IPR001387">
    <property type="entry name" value="Cro/C1-type_HTH"/>
</dbReference>
<sequence>MAEMGNSSARSASEEYRARMLKCRTAKNLTHASLASLLPCSESLMGAVERGTRLPTESFTRQLERALGLNGELLELLPAIRGLGPRWFRKWPAAEQAARSIRLYELALIPGLLQTADYARAIFQGEPGAYPGEVEKAVNDRLQRQAILAKANPPTLSVILDDSVLRREIGGCEVMRRQLEYLLDMMDRPCITVRVIPLSSGATAGLGSSFAIADTGDGTQVGYIDSVEIGEVTHQTDVIQKLSERWELLSALAQPTYETEKIIRKVLE</sequence>
<accession>A0ABV8GSS9</accession>
<dbReference type="InterPro" id="IPR043917">
    <property type="entry name" value="DUF5753"/>
</dbReference>
<dbReference type="Pfam" id="PF13560">
    <property type="entry name" value="HTH_31"/>
    <property type="match status" value="1"/>
</dbReference>
<dbReference type="EMBL" id="JBHSBI010000050">
    <property type="protein sequence ID" value="MFC4015787.1"/>
    <property type="molecule type" value="Genomic_DNA"/>
</dbReference>
<name>A0ABV8GSS9_9ACTN</name>
<keyword evidence="3" id="KW-1185">Reference proteome</keyword>
<dbReference type="SMART" id="SM00530">
    <property type="entry name" value="HTH_XRE"/>
    <property type="match status" value="1"/>
</dbReference>
<feature type="domain" description="HTH cro/C1-type" evidence="1">
    <location>
        <begin position="19"/>
        <end position="74"/>
    </location>
</feature>
<protein>
    <submittedName>
        <fullName evidence="2">Scr1 family TA system antitoxin-like transcriptional regulator</fullName>
    </submittedName>
</protein>
<dbReference type="Proteomes" id="UP001595851">
    <property type="component" value="Unassembled WGS sequence"/>
</dbReference>
<dbReference type="Pfam" id="PF19054">
    <property type="entry name" value="DUF5753"/>
    <property type="match status" value="1"/>
</dbReference>
<evidence type="ECO:0000259" key="1">
    <source>
        <dbReference type="SMART" id="SM00530"/>
    </source>
</evidence>